<dbReference type="InterPro" id="IPR029154">
    <property type="entry name" value="HIBADH-like_NADP-bd"/>
</dbReference>
<evidence type="ECO:0000256" key="3">
    <source>
        <dbReference type="ARBA" id="ARBA00023002"/>
    </source>
</evidence>
<evidence type="ECO:0000313" key="13">
    <source>
        <dbReference type="Proteomes" id="UP000054558"/>
    </source>
</evidence>
<dbReference type="GO" id="GO:0050661">
    <property type="term" value="F:NADP binding"/>
    <property type="evidence" value="ECO:0007669"/>
    <property type="project" value="InterPro"/>
</dbReference>
<feature type="active site" evidence="9">
    <location>
        <position position="172"/>
    </location>
</feature>
<dbReference type="Gene3D" id="3.40.50.720">
    <property type="entry name" value="NAD(P)-binding Rossmann-like Domain"/>
    <property type="match status" value="1"/>
</dbReference>
<evidence type="ECO:0000256" key="6">
    <source>
        <dbReference type="ARBA" id="ARBA00052582"/>
    </source>
</evidence>
<keyword evidence="2" id="KW-0521">NADP</keyword>
<dbReference type="Pfam" id="PF14833">
    <property type="entry name" value="NAD_binding_11"/>
    <property type="match status" value="1"/>
</dbReference>
<dbReference type="FunFam" id="1.10.1040.10:FF:000016">
    <property type="entry name" value="Glyoxylate/succinic semialdehyde reductase 2"/>
    <property type="match status" value="1"/>
</dbReference>
<dbReference type="AlphaFoldDB" id="A0A0U9HK01"/>
<accession>A0A0U9HK01</accession>
<keyword evidence="13" id="KW-1185">Reference proteome</keyword>
<dbReference type="InterPro" id="IPR013328">
    <property type="entry name" value="6PGD_dom2"/>
</dbReference>
<name>A0A0U9HK01_KLENI</name>
<evidence type="ECO:0000256" key="8">
    <source>
        <dbReference type="ARBA" id="ARBA00056683"/>
    </source>
</evidence>
<dbReference type="PANTHER" id="PTHR43580">
    <property type="entry name" value="OXIDOREDUCTASE GLYR1-RELATED"/>
    <property type="match status" value="1"/>
</dbReference>
<evidence type="ECO:0000256" key="7">
    <source>
        <dbReference type="ARBA" id="ARBA00052769"/>
    </source>
</evidence>
<dbReference type="InterPro" id="IPR006115">
    <property type="entry name" value="6PGDH_NADP-bd"/>
</dbReference>
<protein>
    <submittedName>
        <fullName evidence="12">3-hydroxyacid dehydrogenase</fullName>
    </submittedName>
</protein>
<dbReference type="OrthoDB" id="435038at2759"/>
<evidence type="ECO:0000256" key="9">
    <source>
        <dbReference type="PIRSR" id="PIRSR000103-1"/>
    </source>
</evidence>
<comment type="function">
    <text evidence="8">Catalyzes the NADPH-dependent reduction of glyoxylate to glycolate as well as succinic semialdehyde (SSA) to gamma-hydroxybutyrate in vitro. May function in redox homeostasis and play a role in oxidative stress tolerance by detoxifying glyoxylate and SSA generated in glycolate metabolism and GABA metabolism, respectively.</text>
</comment>
<dbReference type="GO" id="GO:0005737">
    <property type="term" value="C:cytoplasm"/>
    <property type="evidence" value="ECO:0007669"/>
    <property type="project" value="UniProtKB-ARBA"/>
</dbReference>
<dbReference type="GO" id="GO:0030267">
    <property type="term" value="F:glyoxylate reductase (NADPH) activity"/>
    <property type="evidence" value="ECO:0007669"/>
    <property type="project" value="UniProtKB-EC"/>
</dbReference>
<evidence type="ECO:0000256" key="5">
    <source>
        <dbReference type="ARBA" id="ARBA00023027"/>
    </source>
</evidence>
<dbReference type="InterPro" id="IPR008927">
    <property type="entry name" value="6-PGluconate_DH-like_C_sf"/>
</dbReference>
<dbReference type="PIRSF" id="PIRSF000103">
    <property type="entry name" value="HIBADH"/>
    <property type="match status" value="1"/>
</dbReference>
<dbReference type="InterPro" id="IPR002204">
    <property type="entry name" value="3-OH-isobutyrate_DH-rel_CS"/>
</dbReference>
<evidence type="ECO:0000313" key="12">
    <source>
        <dbReference type="EMBL" id="GAQ83046.1"/>
    </source>
</evidence>
<dbReference type="Pfam" id="PF03446">
    <property type="entry name" value="NAD_binding_2"/>
    <property type="match status" value="1"/>
</dbReference>
<proteinExistence type="inferred from homology"/>
<dbReference type="OMA" id="IFSCIAN"/>
<comment type="catalytic activity">
    <reaction evidence="6">
        <text>4-hydroxybutanoate + NADP(+) = succinate semialdehyde + NADPH + H(+)</text>
        <dbReference type="Rhea" id="RHEA:26381"/>
        <dbReference type="ChEBI" id="CHEBI:15378"/>
        <dbReference type="ChEBI" id="CHEBI:16724"/>
        <dbReference type="ChEBI" id="CHEBI:57706"/>
        <dbReference type="ChEBI" id="CHEBI:57783"/>
        <dbReference type="ChEBI" id="CHEBI:58349"/>
        <dbReference type="EC" id="1.1.1.n11"/>
    </reaction>
</comment>
<comment type="catalytic activity">
    <reaction evidence="7">
        <text>glycolate + NADP(+) = glyoxylate + NADPH + H(+)</text>
        <dbReference type="Rhea" id="RHEA:10992"/>
        <dbReference type="ChEBI" id="CHEBI:15378"/>
        <dbReference type="ChEBI" id="CHEBI:29805"/>
        <dbReference type="ChEBI" id="CHEBI:36655"/>
        <dbReference type="ChEBI" id="CHEBI:57783"/>
        <dbReference type="ChEBI" id="CHEBI:58349"/>
        <dbReference type="EC" id="1.1.1.79"/>
    </reaction>
</comment>
<evidence type="ECO:0000256" key="2">
    <source>
        <dbReference type="ARBA" id="ARBA00022857"/>
    </source>
</evidence>
<dbReference type="PANTHER" id="PTHR43580:SF9">
    <property type="entry name" value="GLYOXYLATE_SUCCINIC SEMIALDEHYDE REDUCTASE 1"/>
    <property type="match status" value="1"/>
</dbReference>
<dbReference type="SUPFAM" id="SSF51735">
    <property type="entry name" value="NAD(P)-binding Rossmann-fold domains"/>
    <property type="match status" value="1"/>
</dbReference>
<evidence type="ECO:0000256" key="1">
    <source>
        <dbReference type="ARBA" id="ARBA00007598"/>
    </source>
</evidence>
<keyword evidence="3" id="KW-0560">Oxidoreductase</keyword>
<keyword evidence="5" id="KW-0520">NAD</keyword>
<reference evidence="12 13" key="1">
    <citation type="journal article" date="2014" name="Nat. Commun.">
        <title>Klebsormidium flaccidum genome reveals primary factors for plant terrestrial adaptation.</title>
        <authorList>
            <person name="Hori K."/>
            <person name="Maruyama F."/>
            <person name="Fujisawa T."/>
            <person name="Togashi T."/>
            <person name="Yamamoto N."/>
            <person name="Seo M."/>
            <person name="Sato S."/>
            <person name="Yamada T."/>
            <person name="Mori H."/>
            <person name="Tajima N."/>
            <person name="Moriyama T."/>
            <person name="Ikeuchi M."/>
            <person name="Watanabe M."/>
            <person name="Wada H."/>
            <person name="Kobayashi K."/>
            <person name="Saito M."/>
            <person name="Masuda T."/>
            <person name="Sasaki-Sekimoto Y."/>
            <person name="Mashiguchi K."/>
            <person name="Awai K."/>
            <person name="Shimojima M."/>
            <person name="Masuda S."/>
            <person name="Iwai M."/>
            <person name="Nobusawa T."/>
            <person name="Narise T."/>
            <person name="Kondo S."/>
            <person name="Saito H."/>
            <person name="Sato R."/>
            <person name="Murakawa M."/>
            <person name="Ihara Y."/>
            <person name="Oshima-Yamada Y."/>
            <person name="Ohtaka K."/>
            <person name="Satoh M."/>
            <person name="Sonobe K."/>
            <person name="Ishii M."/>
            <person name="Ohtani R."/>
            <person name="Kanamori-Sato M."/>
            <person name="Honoki R."/>
            <person name="Miyazaki D."/>
            <person name="Mochizuki H."/>
            <person name="Umetsu J."/>
            <person name="Higashi K."/>
            <person name="Shibata D."/>
            <person name="Kamiya Y."/>
            <person name="Sato N."/>
            <person name="Nakamura Y."/>
            <person name="Tabata S."/>
            <person name="Ida S."/>
            <person name="Kurokawa K."/>
            <person name="Ohta H."/>
        </authorList>
    </citation>
    <scope>NUCLEOTIDE SEQUENCE [LARGE SCALE GENOMIC DNA]</scope>
    <source>
        <strain evidence="12 13">NIES-2285</strain>
    </source>
</reference>
<evidence type="ECO:0000256" key="4">
    <source>
        <dbReference type="ARBA" id="ARBA00023016"/>
    </source>
</evidence>
<comment type="similarity">
    <text evidence="1">Belongs to the HIBADH-related family. NP60 subfamily.</text>
</comment>
<dbReference type="EMBL" id="DF237082">
    <property type="protein sequence ID" value="GAQ83046.1"/>
    <property type="molecule type" value="Genomic_DNA"/>
</dbReference>
<dbReference type="Gene3D" id="1.10.1040.10">
    <property type="entry name" value="N-(1-d-carboxylethyl)-l-norvaline Dehydrogenase, domain 2"/>
    <property type="match status" value="1"/>
</dbReference>
<feature type="domain" description="6-phosphogluconate dehydrogenase NADP-binding" evidence="10">
    <location>
        <begin position="6"/>
        <end position="161"/>
    </location>
</feature>
<dbReference type="InterPro" id="IPR051265">
    <property type="entry name" value="HIBADH-related_NP60_sf"/>
</dbReference>
<dbReference type="GO" id="GO:0051287">
    <property type="term" value="F:NAD binding"/>
    <property type="evidence" value="ECO:0007669"/>
    <property type="project" value="InterPro"/>
</dbReference>
<evidence type="ECO:0000259" key="11">
    <source>
        <dbReference type="Pfam" id="PF14833"/>
    </source>
</evidence>
<dbReference type="PROSITE" id="PS00895">
    <property type="entry name" value="3_HYDROXYISOBUT_DH"/>
    <property type="match status" value="1"/>
</dbReference>
<dbReference type="InterPro" id="IPR015815">
    <property type="entry name" value="HIBADH-related"/>
</dbReference>
<dbReference type="FunFam" id="3.40.50.720:FF:000058">
    <property type="entry name" value="Putative oxidoreductase GLYR1 homolog"/>
    <property type="match status" value="1"/>
</dbReference>
<gene>
    <name evidence="12" type="ORF">KFL_001330290</name>
</gene>
<dbReference type="InterPro" id="IPR036291">
    <property type="entry name" value="NAD(P)-bd_dom_sf"/>
</dbReference>
<evidence type="ECO:0000259" key="10">
    <source>
        <dbReference type="Pfam" id="PF03446"/>
    </source>
</evidence>
<organism evidence="12 13">
    <name type="scientific">Klebsormidium nitens</name>
    <name type="common">Green alga</name>
    <name type="synonym">Ulothrix nitens</name>
    <dbReference type="NCBI Taxonomy" id="105231"/>
    <lineage>
        <taxon>Eukaryota</taxon>
        <taxon>Viridiplantae</taxon>
        <taxon>Streptophyta</taxon>
        <taxon>Klebsormidiophyceae</taxon>
        <taxon>Klebsormidiales</taxon>
        <taxon>Klebsormidiaceae</taxon>
        <taxon>Klebsormidium</taxon>
    </lineage>
</organism>
<feature type="domain" description="3-hydroxyisobutyrate dehydrogenase-like NAD-binding" evidence="11">
    <location>
        <begin position="166"/>
        <end position="286"/>
    </location>
</feature>
<dbReference type="SUPFAM" id="SSF48179">
    <property type="entry name" value="6-phosphogluconate dehydrogenase C-terminal domain-like"/>
    <property type="match status" value="1"/>
</dbReference>
<dbReference type="Proteomes" id="UP000054558">
    <property type="component" value="Unassembled WGS sequence"/>
</dbReference>
<keyword evidence="4" id="KW-0346">Stress response</keyword>
<sequence>MAEPYGFLGLGIMGTAMVRNLIKAGKKVVVWNRTASKCEELVQEGAKAGKSPADVVAQCPITFAMLAQDEVALEVTFGPDGVLNGIKEGKAYVDASTVGPNTSKKISDAVTKKGGRYLEAPVSGTKQPAEQGKLIFLTAGDKSLFSDVKPALDILGSKALFLGDVGNGARMKVTVNMVMGTMLNALSEGLALSEKAGLSQESLLEVLDAGAMSCGLFKTKGPEMLKGEYPVSFPLKHHQKDMRLALAVGDEVAQPLPVAAAADQNFILAKSLGYGNEDTAAVYKALRGTEKRV</sequence>
<dbReference type="STRING" id="105231.A0A0U9HK01"/>